<dbReference type="Pfam" id="PF00926">
    <property type="entry name" value="DHBP_synthase"/>
    <property type="match status" value="1"/>
</dbReference>
<sequence>MKRNHFSTIETAIEATANGKVLIIVDSEEREDEGDFFIAAEAITPNAVHFMISEGRGQLCMPLLPELATQLALEPMISSNRDKDQPRFAIPVDHRSCRSGISPHERSLTIRAMIDTKSRPEDFTRPGHVFPLLAEAGGVLSRTGHTEAAVDLCRLAGLSGAGVICEVCSRDGIGMARRPELTKIANQFDLHMITIDDLVQFRERKSSCQCNWKTSQSLQECT</sequence>
<dbReference type="SUPFAM" id="SSF55821">
    <property type="entry name" value="YrdC/RibB"/>
    <property type="match status" value="1"/>
</dbReference>
<comment type="caution">
    <text evidence="8">The sequence shown here is derived from an EMBL/GenBank/DDBJ whole genome shotgun (WGS) entry which is preliminary data.</text>
</comment>
<evidence type="ECO:0000256" key="7">
    <source>
        <dbReference type="RuleBase" id="RU003843"/>
    </source>
</evidence>
<gene>
    <name evidence="8" type="primary">ribBA_2</name>
    <name evidence="8" type="ORF">CA54_58940</name>
</gene>
<keyword evidence="7" id="KW-0464">Manganese</keyword>
<evidence type="ECO:0000256" key="6">
    <source>
        <dbReference type="ARBA" id="ARBA00022723"/>
    </source>
</evidence>
<dbReference type="UniPathway" id="UPA00275">
    <property type="reaction ID" value="UER00399"/>
</dbReference>
<keyword evidence="5 7" id="KW-0686">Riboflavin biosynthesis</keyword>
<dbReference type="EMBL" id="SJPP01000004">
    <property type="protein sequence ID" value="TWU05206.1"/>
    <property type="molecule type" value="Genomic_DNA"/>
</dbReference>
<proteinExistence type="inferred from homology"/>
<comment type="function">
    <text evidence="1 7">Catalyzes the conversion of D-ribulose 5-phosphate to formate and 3,4-dihydroxy-2-butanone 4-phosphate.</text>
</comment>
<evidence type="ECO:0000256" key="4">
    <source>
        <dbReference type="ARBA" id="ARBA00018836"/>
    </source>
</evidence>
<reference evidence="8 9" key="1">
    <citation type="submission" date="2019-02" db="EMBL/GenBank/DDBJ databases">
        <title>Deep-cultivation of Planctomycetes and their phenomic and genomic characterization uncovers novel biology.</title>
        <authorList>
            <person name="Wiegand S."/>
            <person name="Jogler M."/>
            <person name="Boedeker C."/>
            <person name="Pinto D."/>
            <person name="Vollmers J."/>
            <person name="Rivas-Marin E."/>
            <person name="Kohn T."/>
            <person name="Peeters S.H."/>
            <person name="Heuer A."/>
            <person name="Rast P."/>
            <person name="Oberbeckmann S."/>
            <person name="Bunk B."/>
            <person name="Jeske O."/>
            <person name="Meyerdierks A."/>
            <person name="Storesund J.E."/>
            <person name="Kallscheuer N."/>
            <person name="Luecker S."/>
            <person name="Lage O.M."/>
            <person name="Pohl T."/>
            <person name="Merkel B.J."/>
            <person name="Hornburger P."/>
            <person name="Mueller R.-W."/>
            <person name="Bruemmer F."/>
            <person name="Labrenz M."/>
            <person name="Spormann A.M."/>
            <person name="Op Den Camp H."/>
            <person name="Overmann J."/>
            <person name="Amann R."/>
            <person name="Jetten M.S.M."/>
            <person name="Mascher T."/>
            <person name="Medema M.H."/>
            <person name="Devos D.P."/>
            <person name="Kaster A.-K."/>
            <person name="Ovreas L."/>
            <person name="Rohde M."/>
            <person name="Galperin M.Y."/>
            <person name="Jogler C."/>
        </authorList>
    </citation>
    <scope>NUCLEOTIDE SEQUENCE [LARGE SCALE GENOMIC DNA]</scope>
    <source>
        <strain evidence="8 9">CA54</strain>
    </source>
</reference>
<comment type="similarity">
    <text evidence="7">Belongs to the DHBP synthase family.</text>
</comment>
<keyword evidence="9" id="KW-1185">Reference proteome</keyword>
<dbReference type="PANTHER" id="PTHR21327:SF18">
    <property type="entry name" value="3,4-DIHYDROXY-2-BUTANONE 4-PHOSPHATE SYNTHASE"/>
    <property type="match status" value="1"/>
</dbReference>
<dbReference type="GO" id="GO:0008686">
    <property type="term" value="F:3,4-dihydroxy-2-butanone-4-phosphate synthase activity"/>
    <property type="evidence" value="ECO:0007669"/>
    <property type="project" value="UniProtKB-EC"/>
</dbReference>
<dbReference type="Gene3D" id="3.90.870.10">
    <property type="entry name" value="DHBP synthase"/>
    <property type="match status" value="1"/>
</dbReference>
<evidence type="ECO:0000313" key="8">
    <source>
        <dbReference type="EMBL" id="TWU05206.1"/>
    </source>
</evidence>
<dbReference type="EC" id="4.1.99.12" evidence="3 7"/>
<dbReference type="GO" id="GO:0009231">
    <property type="term" value="P:riboflavin biosynthetic process"/>
    <property type="evidence" value="ECO:0007669"/>
    <property type="project" value="UniProtKB-UniPathway"/>
</dbReference>
<dbReference type="GO" id="GO:0005829">
    <property type="term" value="C:cytosol"/>
    <property type="evidence" value="ECO:0007669"/>
    <property type="project" value="TreeGrafter"/>
</dbReference>
<accession>A0A5C6B1U3</accession>
<comment type="catalytic activity">
    <reaction evidence="7">
        <text>D-ribulose 5-phosphate = (2S)-2-hydroxy-3-oxobutyl phosphate + formate + H(+)</text>
        <dbReference type="Rhea" id="RHEA:18457"/>
        <dbReference type="ChEBI" id="CHEBI:15378"/>
        <dbReference type="ChEBI" id="CHEBI:15740"/>
        <dbReference type="ChEBI" id="CHEBI:58121"/>
        <dbReference type="ChEBI" id="CHEBI:58830"/>
        <dbReference type="EC" id="4.1.99.12"/>
    </reaction>
</comment>
<keyword evidence="6 7" id="KW-0479">Metal-binding</keyword>
<dbReference type="AlphaFoldDB" id="A0A5C6B1U3"/>
<dbReference type="NCBIfam" id="TIGR00506">
    <property type="entry name" value="ribB"/>
    <property type="match status" value="1"/>
</dbReference>
<dbReference type="PANTHER" id="PTHR21327">
    <property type="entry name" value="GTP CYCLOHYDROLASE II-RELATED"/>
    <property type="match status" value="1"/>
</dbReference>
<evidence type="ECO:0000256" key="5">
    <source>
        <dbReference type="ARBA" id="ARBA00022619"/>
    </source>
</evidence>
<evidence type="ECO:0000256" key="3">
    <source>
        <dbReference type="ARBA" id="ARBA00012153"/>
    </source>
</evidence>
<evidence type="ECO:0000313" key="9">
    <source>
        <dbReference type="Proteomes" id="UP000320735"/>
    </source>
</evidence>
<dbReference type="Proteomes" id="UP000320735">
    <property type="component" value="Unassembled WGS sequence"/>
</dbReference>
<comment type="cofactor">
    <cofactor evidence="7">
        <name>Mg(2+)</name>
        <dbReference type="ChEBI" id="CHEBI:18420"/>
    </cofactor>
    <cofactor evidence="7">
        <name>Mn(2+)</name>
        <dbReference type="ChEBI" id="CHEBI:29035"/>
    </cofactor>
    <text evidence="7">Binds 2 divalent metal cations per subunit. Magnesium or manganese.</text>
</comment>
<name>A0A5C6B1U3_9PLAN</name>
<dbReference type="RefSeq" id="WP_197532912.1">
    <property type="nucleotide sequence ID" value="NZ_SJPP01000004.1"/>
</dbReference>
<dbReference type="InterPro" id="IPR017945">
    <property type="entry name" value="DHBP_synth_RibB-like_a/b_dom"/>
</dbReference>
<keyword evidence="7" id="KW-0456">Lyase</keyword>
<keyword evidence="7" id="KW-0460">Magnesium</keyword>
<evidence type="ECO:0000256" key="1">
    <source>
        <dbReference type="ARBA" id="ARBA00002284"/>
    </source>
</evidence>
<dbReference type="InterPro" id="IPR000422">
    <property type="entry name" value="DHBP_synthase_RibB"/>
</dbReference>
<comment type="pathway">
    <text evidence="2 7">Cofactor biosynthesis; riboflavin biosynthesis; 2-hydroxy-3-oxobutyl phosphate from D-ribulose 5-phosphate: step 1/1.</text>
</comment>
<comment type="subunit">
    <text evidence="7">Homodimer.</text>
</comment>
<organism evidence="8 9">
    <name type="scientific">Symmachiella macrocystis</name>
    <dbReference type="NCBI Taxonomy" id="2527985"/>
    <lineage>
        <taxon>Bacteria</taxon>
        <taxon>Pseudomonadati</taxon>
        <taxon>Planctomycetota</taxon>
        <taxon>Planctomycetia</taxon>
        <taxon>Planctomycetales</taxon>
        <taxon>Planctomycetaceae</taxon>
        <taxon>Symmachiella</taxon>
    </lineage>
</organism>
<evidence type="ECO:0000256" key="2">
    <source>
        <dbReference type="ARBA" id="ARBA00004904"/>
    </source>
</evidence>
<protein>
    <recommendedName>
        <fullName evidence="4 7">3,4-dihydroxy-2-butanone 4-phosphate synthase</fullName>
        <shortName evidence="7">DHBP synthase</shortName>
        <ecNumber evidence="3 7">4.1.99.12</ecNumber>
    </recommendedName>
</protein>
<dbReference type="GO" id="GO:0003935">
    <property type="term" value="F:GTP cyclohydrolase II activity"/>
    <property type="evidence" value="ECO:0007669"/>
    <property type="project" value="TreeGrafter"/>
</dbReference>
<dbReference type="GO" id="GO:0046872">
    <property type="term" value="F:metal ion binding"/>
    <property type="evidence" value="ECO:0007669"/>
    <property type="project" value="UniProtKB-KW"/>
</dbReference>